<dbReference type="Pfam" id="PF11772">
    <property type="entry name" value="EpuA"/>
    <property type="match status" value="1"/>
</dbReference>
<keyword evidence="4" id="KW-1185">Reference proteome</keyword>
<keyword evidence="3" id="KW-0808">Transferase</keyword>
<dbReference type="RefSeq" id="WP_380705207.1">
    <property type="nucleotide sequence ID" value="NZ_JBHSAP010000015.1"/>
</dbReference>
<keyword evidence="3" id="KW-0240">DNA-directed RNA polymerase</keyword>
<evidence type="ECO:0000313" key="4">
    <source>
        <dbReference type="Proteomes" id="UP001595843"/>
    </source>
</evidence>
<keyword evidence="2" id="KW-0472">Membrane</keyword>
<evidence type="ECO:0000256" key="1">
    <source>
        <dbReference type="SAM" id="MobiDB-lite"/>
    </source>
</evidence>
<protein>
    <submittedName>
        <fullName evidence="3">DNA-directed RNA polymerase subunit beta</fullName>
        <ecNumber evidence="3">2.7.7.6</ecNumber>
    </submittedName>
</protein>
<dbReference type="GO" id="GO:0003899">
    <property type="term" value="F:DNA-directed RNA polymerase activity"/>
    <property type="evidence" value="ECO:0007669"/>
    <property type="project" value="UniProtKB-EC"/>
</dbReference>
<keyword evidence="2" id="KW-0812">Transmembrane</keyword>
<dbReference type="Proteomes" id="UP001595843">
    <property type="component" value="Unassembled WGS sequence"/>
</dbReference>
<name>A0ABV8JG31_9BACL</name>
<keyword evidence="2" id="KW-1133">Transmembrane helix</keyword>
<keyword evidence="3" id="KW-0548">Nucleotidyltransferase</keyword>
<dbReference type="GO" id="GO:0000428">
    <property type="term" value="C:DNA-directed RNA polymerase complex"/>
    <property type="evidence" value="ECO:0007669"/>
    <property type="project" value="UniProtKB-KW"/>
</dbReference>
<sequence>MQGNDQKQPRIRENENPEKQEAEVRKEETAMDATRSEGEQKAADADQGKTLTNEEEASQDKSTVDKEEASHDKSASDREEIPHKSASEKEDVPEDKPADKEGLTEDPSTVDEAGSETGKSDETGSGQNSDRAEETHEKTAPPHDWEERLQDDWGIGSDVAVEQEGKEEKEDPDTSDESGEPGKGKMKKPAGELMWKKPTQETDEDPEPPSVGEIMVPPEPEEVSEVPAKHSAMSAEEEKEGRWAWLTRRRVLMFTFVWFPLLAIAALAGGLLIGYSVIGDDPAGDVFTKRLWEHLYNLIYG</sequence>
<feature type="compositionally biased region" description="Basic and acidic residues" evidence="1">
    <location>
        <begin position="7"/>
        <end position="47"/>
    </location>
</feature>
<proteinExistence type="predicted"/>
<dbReference type="EC" id="2.7.7.6" evidence="3"/>
<feature type="compositionally biased region" description="Basic and acidic residues" evidence="1">
    <location>
        <begin position="130"/>
        <end position="151"/>
    </location>
</feature>
<reference evidence="4" key="1">
    <citation type="journal article" date="2019" name="Int. J. Syst. Evol. Microbiol.">
        <title>The Global Catalogue of Microorganisms (GCM) 10K type strain sequencing project: providing services to taxonomists for standard genome sequencing and annotation.</title>
        <authorList>
            <consortium name="The Broad Institute Genomics Platform"/>
            <consortium name="The Broad Institute Genome Sequencing Center for Infectious Disease"/>
            <person name="Wu L."/>
            <person name="Ma J."/>
        </authorList>
    </citation>
    <scope>NUCLEOTIDE SEQUENCE [LARGE SCALE GENOMIC DNA]</scope>
    <source>
        <strain evidence="4">IBRC-M 10813</strain>
    </source>
</reference>
<feature type="region of interest" description="Disordered" evidence="1">
    <location>
        <begin position="1"/>
        <end position="236"/>
    </location>
</feature>
<comment type="caution">
    <text evidence="3">The sequence shown here is derived from an EMBL/GenBank/DDBJ whole genome shotgun (WGS) entry which is preliminary data.</text>
</comment>
<feature type="transmembrane region" description="Helical" evidence="2">
    <location>
        <begin position="251"/>
        <end position="278"/>
    </location>
</feature>
<dbReference type="EMBL" id="JBHSAP010000015">
    <property type="protein sequence ID" value="MFC4077390.1"/>
    <property type="molecule type" value="Genomic_DNA"/>
</dbReference>
<accession>A0ABV8JG31</accession>
<evidence type="ECO:0000313" key="3">
    <source>
        <dbReference type="EMBL" id="MFC4077390.1"/>
    </source>
</evidence>
<feature type="compositionally biased region" description="Basic and acidic residues" evidence="1">
    <location>
        <begin position="58"/>
        <end position="103"/>
    </location>
</feature>
<keyword evidence="3" id="KW-0804">Transcription</keyword>
<dbReference type="InterPro" id="IPR024596">
    <property type="entry name" value="RNApol_su_b/EpuA"/>
</dbReference>
<feature type="compositionally biased region" description="Acidic residues" evidence="1">
    <location>
        <begin position="170"/>
        <end position="179"/>
    </location>
</feature>
<gene>
    <name evidence="3" type="ORF">ACFOUO_11325</name>
</gene>
<organism evidence="3 4">
    <name type="scientific">Salinithrix halophila</name>
    <dbReference type="NCBI Taxonomy" id="1485204"/>
    <lineage>
        <taxon>Bacteria</taxon>
        <taxon>Bacillati</taxon>
        <taxon>Bacillota</taxon>
        <taxon>Bacilli</taxon>
        <taxon>Bacillales</taxon>
        <taxon>Thermoactinomycetaceae</taxon>
        <taxon>Salinithrix</taxon>
    </lineage>
</organism>
<evidence type="ECO:0000256" key="2">
    <source>
        <dbReference type="SAM" id="Phobius"/>
    </source>
</evidence>